<gene>
    <name evidence="1" type="ORF">NSU_2062</name>
</gene>
<protein>
    <recommendedName>
        <fullName evidence="3">Enoyl-CoA hydratase</fullName>
    </recommendedName>
</protein>
<dbReference type="Gene3D" id="3.90.226.10">
    <property type="entry name" value="2-enoyl-CoA Hydratase, Chain A, domain 1"/>
    <property type="match status" value="1"/>
</dbReference>
<dbReference type="EMBL" id="AGFM01000029">
    <property type="protein sequence ID" value="EHJ60902.1"/>
    <property type="molecule type" value="Genomic_DNA"/>
</dbReference>
<dbReference type="eggNOG" id="COG1024">
    <property type="taxonomic scope" value="Bacteria"/>
</dbReference>
<dbReference type="InterPro" id="IPR001753">
    <property type="entry name" value="Enoyl-CoA_hydra/iso"/>
</dbReference>
<dbReference type="Pfam" id="PF00378">
    <property type="entry name" value="ECH_1"/>
    <property type="match status" value="1"/>
</dbReference>
<dbReference type="GO" id="GO:0003824">
    <property type="term" value="F:catalytic activity"/>
    <property type="evidence" value="ECO:0007669"/>
    <property type="project" value="UniProtKB-ARBA"/>
</dbReference>
<dbReference type="CDD" id="cd06558">
    <property type="entry name" value="crotonase-like"/>
    <property type="match status" value="1"/>
</dbReference>
<dbReference type="PANTHER" id="PTHR43459">
    <property type="entry name" value="ENOYL-COA HYDRATASE"/>
    <property type="match status" value="1"/>
</dbReference>
<dbReference type="AlphaFoldDB" id="G6ECJ1"/>
<keyword evidence="2" id="KW-1185">Reference proteome</keyword>
<dbReference type="Proteomes" id="UP000004030">
    <property type="component" value="Unassembled WGS sequence"/>
</dbReference>
<sequence length="282" mass="30356">MSNDLVKRRMDGEVCFLTLNRPDVLNALDTHLMRELVKALTAVAYDDHVRCVVLTGAGKGFCAGGDVRAIGQAAKERVSEVGPGQRPLASLERRVQWVRRSAEASRLLHEMPKPTIAMINGACAGAGLSLAAACDFRHAGRRAVFRAAFTPGGVSGDYGGSWLWTHILGTAKARQLFLIDAKRNAKEALEFGLVDAVHDDDSLEAEVTELAQKLAGLPGKAAAYAKANLNAAMTEKFSDSLDRESLAMMLSREVMVREAKARKAEQAAEEEVKRTGTAHGSI</sequence>
<evidence type="ECO:0000313" key="2">
    <source>
        <dbReference type="Proteomes" id="UP000004030"/>
    </source>
</evidence>
<dbReference type="InterPro" id="IPR029045">
    <property type="entry name" value="ClpP/crotonase-like_dom_sf"/>
</dbReference>
<dbReference type="PATRIC" id="fig|1088721.3.peg.2041"/>
<accession>G6ECJ1</accession>
<dbReference type="RefSeq" id="WP_007012977.1">
    <property type="nucleotide sequence ID" value="NZ_AGFM01000029.1"/>
</dbReference>
<dbReference type="PANTHER" id="PTHR43459:SF1">
    <property type="entry name" value="EG:BACN32G11.4 PROTEIN"/>
    <property type="match status" value="1"/>
</dbReference>
<evidence type="ECO:0008006" key="3">
    <source>
        <dbReference type="Google" id="ProtNLM"/>
    </source>
</evidence>
<comment type="caution">
    <text evidence="1">The sequence shown here is derived from an EMBL/GenBank/DDBJ whole genome shotgun (WGS) entry which is preliminary data.</text>
</comment>
<proteinExistence type="predicted"/>
<dbReference type="SUPFAM" id="SSF52096">
    <property type="entry name" value="ClpP/crotonase"/>
    <property type="match status" value="1"/>
</dbReference>
<reference evidence="1 2" key="1">
    <citation type="journal article" date="2012" name="J. Bacteriol.">
        <title>Genome sequence of benzo(a)pyrene-degrading bacterium Novosphingobium pentaromativorans US6-1.</title>
        <authorList>
            <person name="Luo Y.R."/>
            <person name="Kang S.G."/>
            <person name="Kim S.J."/>
            <person name="Kim M.R."/>
            <person name="Li N."/>
            <person name="Lee J.H."/>
            <person name="Kwon K.K."/>
        </authorList>
    </citation>
    <scope>NUCLEOTIDE SEQUENCE [LARGE SCALE GENOMIC DNA]</scope>
    <source>
        <strain evidence="1 2">US6-1</strain>
    </source>
</reference>
<evidence type="ECO:0000313" key="1">
    <source>
        <dbReference type="EMBL" id="EHJ60902.1"/>
    </source>
</evidence>
<organism evidence="1 2">
    <name type="scientific">Novosphingobium pentaromativorans US6-1</name>
    <dbReference type="NCBI Taxonomy" id="1088721"/>
    <lineage>
        <taxon>Bacteria</taxon>
        <taxon>Pseudomonadati</taxon>
        <taxon>Pseudomonadota</taxon>
        <taxon>Alphaproteobacteria</taxon>
        <taxon>Sphingomonadales</taxon>
        <taxon>Sphingomonadaceae</taxon>
        <taxon>Novosphingobium</taxon>
    </lineage>
</organism>
<name>G6ECJ1_9SPHN</name>